<reference evidence="1" key="1">
    <citation type="submission" date="2016-05" db="EMBL/GenBank/DDBJ databases">
        <authorList>
            <person name="Lavstsen T."/>
            <person name="Jespersen J.S."/>
        </authorList>
    </citation>
    <scope>NUCLEOTIDE SEQUENCE</scope>
    <source>
        <tissue evidence="1">Brain</tissue>
    </source>
</reference>
<dbReference type="EMBL" id="HADY01012544">
    <property type="protein sequence ID" value="SBP51029.1"/>
    <property type="molecule type" value="Transcribed_RNA"/>
</dbReference>
<protein>
    <submittedName>
        <fullName evidence="1">Uncharacterized protein</fullName>
    </submittedName>
</protein>
<organism evidence="1">
    <name type="scientific">Nothobranchius furzeri</name>
    <name type="common">Turquoise killifish</name>
    <dbReference type="NCBI Taxonomy" id="105023"/>
    <lineage>
        <taxon>Eukaryota</taxon>
        <taxon>Metazoa</taxon>
        <taxon>Chordata</taxon>
        <taxon>Craniata</taxon>
        <taxon>Vertebrata</taxon>
        <taxon>Euteleostomi</taxon>
        <taxon>Actinopterygii</taxon>
        <taxon>Neopterygii</taxon>
        <taxon>Teleostei</taxon>
        <taxon>Neoteleostei</taxon>
        <taxon>Acanthomorphata</taxon>
        <taxon>Ovalentaria</taxon>
        <taxon>Atherinomorphae</taxon>
        <taxon>Cyprinodontiformes</taxon>
        <taxon>Nothobranchiidae</taxon>
        <taxon>Nothobranchius</taxon>
    </lineage>
</organism>
<proteinExistence type="predicted"/>
<gene>
    <name evidence="1" type="primary">Nfu_g_1_007756</name>
</gene>
<sequence length="146" mass="16182">MFVNALSELELTNSNHNYEHYKRAFMSVDASSQHYYSVNCGSNTVYRFTQTVNAALCSSLGLRSQTSTGTISSFPQSGLGCLTHSCHQVRGRGHPGQVSSPFQGHRDTLACRDSLESPVNLAAMFLVCGRKLKYLKKTHPCMRRTC</sequence>
<accession>A0A1A8A7H3</accession>
<evidence type="ECO:0000313" key="1">
    <source>
        <dbReference type="EMBL" id="SBP51029.1"/>
    </source>
</evidence>
<dbReference type="AlphaFoldDB" id="A0A1A8A7H3"/>
<reference evidence="1" key="2">
    <citation type="submission" date="2016-06" db="EMBL/GenBank/DDBJ databases">
        <title>The genome of a short-lived fish provides insights into sex chromosome evolution and the genetic control of aging.</title>
        <authorList>
            <person name="Reichwald K."/>
            <person name="Felder M."/>
            <person name="Petzold A."/>
            <person name="Koch P."/>
            <person name="Groth M."/>
            <person name="Platzer M."/>
        </authorList>
    </citation>
    <scope>NUCLEOTIDE SEQUENCE</scope>
    <source>
        <tissue evidence="1">Brain</tissue>
    </source>
</reference>
<name>A0A1A8A7H3_NOTFU</name>